<protein>
    <submittedName>
        <fullName evidence="2">Uncharacterized protein</fullName>
    </submittedName>
</protein>
<keyword evidence="1" id="KW-1133">Transmembrane helix</keyword>
<evidence type="ECO:0000313" key="2">
    <source>
        <dbReference type="EMBL" id="QHT10567.1"/>
    </source>
</evidence>
<evidence type="ECO:0000256" key="1">
    <source>
        <dbReference type="SAM" id="Phobius"/>
    </source>
</evidence>
<dbReference type="AlphaFoldDB" id="A0A6C0D218"/>
<feature type="transmembrane region" description="Helical" evidence="1">
    <location>
        <begin position="348"/>
        <end position="369"/>
    </location>
</feature>
<name>A0A6C0D218_9ZZZZ</name>
<feature type="transmembrane region" description="Helical" evidence="1">
    <location>
        <begin position="34"/>
        <end position="54"/>
    </location>
</feature>
<organism evidence="2">
    <name type="scientific">viral metagenome</name>
    <dbReference type="NCBI Taxonomy" id="1070528"/>
    <lineage>
        <taxon>unclassified sequences</taxon>
        <taxon>metagenomes</taxon>
        <taxon>organismal metagenomes</taxon>
    </lineage>
</organism>
<feature type="transmembrane region" description="Helical" evidence="1">
    <location>
        <begin position="163"/>
        <end position="181"/>
    </location>
</feature>
<feature type="transmembrane region" description="Helical" evidence="1">
    <location>
        <begin position="381"/>
        <end position="399"/>
    </location>
</feature>
<keyword evidence="1" id="KW-0472">Membrane</keyword>
<feature type="transmembrane region" description="Helical" evidence="1">
    <location>
        <begin position="125"/>
        <end position="143"/>
    </location>
</feature>
<proteinExistence type="predicted"/>
<keyword evidence="1" id="KW-0812">Transmembrane</keyword>
<feature type="transmembrane region" description="Helical" evidence="1">
    <location>
        <begin position="260"/>
        <end position="278"/>
    </location>
</feature>
<accession>A0A6C0D218</accession>
<reference evidence="2" key="1">
    <citation type="journal article" date="2020" name="Nature">
        <title>Giant virus diversity and host interactions through global metagenomics.</title>
        <authorList>
            <person name="Schulz F."/>
            <person name="Roux S."/>
            <person name="Paez-Espino D."/>
            <person name="Jungbluth S."/>
            <person name="Walsh D.A."/>
            <person name="Denef V.J."/>
            <person name="McMahon K.D."/>
            <person name="Konstantinidis K.T."/>
            <person name="Eloe-Fadrosh E.A."/>
            <person name="Kyrpides N.C."/>
            <person name="Woyke T."/>
        </authorList>
    </citation>
    <scope>NUCLEOTIDE SEQUENCE</scope>
    <source>
        <strain evidence="2">GVMAG-M-3300023174-107</strain>
    </source>
</reference>
<feature type="transmembrane region" description="Helical" evidence="1">
    <location>
        <begin position="313"/>
        <end position="336"/>
    </location>
</feature>
<feature type="transmembrane region" description="Helical" evidence="1">
    <location>
        <begin position="216"/>
        <end position="240"/>
    </location>
</feature>
<sequence length="416" mass="46961">MANSEGDVSVLKQTNTGKEYTKSFEIYSVLFHDLFFNLLQVGITLLLFAGIISLSKKDSEELYPTNLHNAFYGNGDCDLGNLTGGETTFCGSDFQVNGKSDDPSFFATKLAGYAKKGGYATSDMFSTLLLWFTYLAFSCEHFTQGMLKSMNNLGKGLDSTNPFIKFIIIVSTISLINNINVNTINPFLTRLLNIFNIRNKIKKNTQNFILEMFNNVVINVCSILLLLFLFFIVPLTVYYIVALCKSLIENLSTQMNVMSVFAIFLSTNTLVLFVQFMLSQFGSDKIRQQTQGKTGEAAASAVLNAGIQDRNKFNAFITSYCLFFIVPIIVSFSQLFKLVQKLVSHMNLFNLGIVYNIIFMTIILISFYYTIQNDLDKTFKFPYSIFYAIIAALAIGWYAKQNKNELTEEFEKKSTK</sequence>
<dbReference type="EMBL" id="MN739522">
    <property type="protein sequence ID" value="QHT10567.1"/>
    <property type="molecule type" value="Genomic_DNA"/>
</dbReference>